<name>A0A8S5NMC2_9CAUD</name>
<evidence type="ECO:0000313" key="1">
    <source>
        <dbReference type="EMBL" id="DAD95227.1"/>
    </source>
</evidence>
<accession>A0A8S5NMC2</accession>
<protein>
    <submittedName>
        <fullName evidence="1">Nucleoporin</fullName>
    </submittedName>
</protein>
<dbReference type="EMBL" id="BK015191">
    <property type="protein sequence ID" value="DAD95227.1"/>
    <property type="molecule type" value="Genomic_DNA"/>
</dbReference>
<reference evidence="1" key="1">
    <citation type="journal article" date="2021" name="Proc. Natl. Acad. Sci. U.S.A.">
        <title>A Catalog of Tens of Thousands of Viruses from Human Metagenomes Reveals Hidden Associations with Chronic Diseases.</title>
        <authorList>
            <person name="Tisza M.J."/>
            <person name="Buck C.B."/>
        </authorList>
    </citation>
    <scope>NUCLEOTIDE SEQUENCE</scope>
    <source>
        <strain evidence="1">CtsNK10</strain>
    </source>
</reference>
<dbReference type="InterPro" id="IPR057878">
    <property type="entry name" value="CrAss_Ring_2"/>
</dbReference>
<dbReference type="Pfam" id="PF25702">
    <property type="entry name" value="CrAss_Ring_2"/>
    <property type="match status" value="1"/>
</dbReference>
<organism evidence="1">
    <name type="scientific">Podoviridae sp. ctsNK10</name>
    <dbReference type="NCBI Taxonomy" id="2826582"/>
    <lineage>
        <taxon>Viruses</taxon>
        <taxon>Duplodnaviria</taxon>
        <taxon>Heunggongvirae</taxon>
        <taxon>Uroviricota</taxon>
        <taxon>Caudoviricetes</taxon>
    </lineage>
</organism>
<proteinExistence type="predicted"/>
<sequence length="46" mass="5505">MENSSDDIVNVTDASGCVIQIMSKSRKHYHNFRRYTYNEPMCWFDD</sequence>